<evidence type="ECO:0000313" key="2">
    <source>
        <dbReference type="Proteomes" id="UP000199287"/>
    </source>
</evidence>
<reference evidence="2" key="1">
    <citation type="submission" date="2016-10" db="EMBL/GenBank/DDBJ databases">
        <authorList>
            <person name="Varghese N."/>
            <person name="Submissions S."/>
        </authorList>
    </citation>
    <scope>NUCLEOTIDE SEQUENCE [LARGE SCALE GENOMIC DNA]</scope>
    <source>
        <strain evidence="2">Z-7934</strain>
    </source>
</reference>
<dbReference type="AlphaFoldDB" id="A0A1I3E813"/>
<accession>A0A1I3E813</accession>
<dbReference type="InterPro" id="IPR010428">
    <property type="entry name" value="Zincin_1"/>
</dbReference>
<gene>
    <name evidence="1" type="ORF">SAMN05192551_104268</name>
</gene>
<dbReference type="GO" id="GO:0006508">
    <property type="term" value="P:proteolysis"/>
    <property type="evidence" value="ECO:0007669"/>
    <property type="project" value="UniProtKB-KW"/>
</dbReference>
<dbReference type="Pfam" id="PF06262">
    <property type="entry name" value="Zincin_1"/>
    <property type="match status" value="1"/>
</dbReference>
<keyword evidence="1" id="KW-0645">Protease</keyword>
<sequence length="124" mass="14930">MSKFPSIDTFHEMLNQISDEIPQDFFKELHGGVVLLERSKKHAHSKPEKPLYVMGQYRRDQMGRQIVIYYGSFRQVYRGLSEKRLYHKVKDVLLHEFTHHLESLAGERGLEKEDEEKMRHYLRR</sequence>
<dbReference type="STRING" id="69895.SAMN05192551_104268"/>
<keyword evidence="2" id="KW-1185">Reference proteome</keyword>
<organism evidence="1 2">
    <name type="scientific">Tindallia magadiensis</name>
    <dbReference type="NCBI Taxonomy" id="69895"/>
    <lineage>
        <taxon>Bacteria</taxon>
        <taxon>Bacillati</taxon>
        <taxon>Bacillota</taxon>
        <taxon>Clostridia</taxon>
        <taxon>Peptostreptococcales</taxon>
        <taxon>Tindalliaceae</taxon>
        <taxon>Tindallia</taxon>
    </lineage>
</organism>
<protein>
    <submittedName>
        <fullName evidence="1">Predicted Zn-dependent protease, minimal metalloprotease (MMP)-like domain</fullName>
    </submittedName>
</protein>
<dbReference type="OrthoDB" id="5071at2"/>
<proteinExistence type="predicted"/>
<dbReference type="Gene3D" id="3.30.2010.20">
    <property type="match status" value="1"/>
</dbReference>
<keyword evidence="1" id="KW-0378">Hydrolase</keyword>
<dbReference type="Proteomes" id="UP000199287">
    <property type="component" value="Unassembled WGS sequence"/>
</dbReference>
<keyword evidence="1" id="KW-0482">Metalloprotease</keyword>
<dbReference type="InterPro" id="IPR038555">
    <property type="entry name" value="Zincin_1_sf"/>
</dbReference>
<evidence type="ECO:0000313" key="1">
    <source>
        <dbReference type="EMBL" id="SFH94851.1"/>
    </source>
</evidence>
<dbReference type="EMBL" id="FOQA01000004">
    <property type="protein sequence ID" value="SFH94851.1"/>
    <property type="molecule type" value="Genomic_DNA"/>
</dbReference>
<name>A0A1I3E813_9FIRM</name>
<dbReference type="RefSeq" id="WP_093371807.1">
    <property type="nucleotide sequence ID" value="NZ_FOQA01000004.1"/>
</dbReference>
<dbReference type="GO" id="GO:0008237">
    <property type="term" value="F:metallopeptidase activity"/>
    <property type="evidence" value="ECO:0007669"/>
    <property type="project" value="UniProtKB-KW"/>
</dbReference>
<dbReference type="SUPFAM" id="SSF55486">
    <property type="entry name" value="Metalloproteases ('zincins'), catalytic domain"/>
    <property type="match status" value="1"/>
</dbReference>
<dbReference type="CDD" id="cd12953">
    <property type="entry name" value="MMP_TTHA0227"/>
    <property type="match status" value="1"/>
</dbReference>